<proteinExistence type="predicted"/>
<dbReference type="Pfam" id="PF00353">
    <property type="entry name" value="HemolysinCabind"/>
    <property type="match status" value="2"/>
</dbReference>
<dbReference type="PROSITE" id="PS00330">
    <property type="entry name" value="HEMOLYSIN_CALCIUM"/>
    <property type="match status" value="1"/>
</dbReference>
<dbReference type="Gene3D" id="2.150.10.10">
    <property type="entry name" value="Serralysin-like metalloprotease, C-terminal"/>
    <property type="match status" value="1"/>
</dbReference>
<dbReference type="InterPro" id="IPR001343">
    <property type="entry name" value="Hemolysn_Ca-bd"/>
</dbReference>
<dbReference type="InterPro" id="IPR050557">
    <property type="entry name" value="RTX_toxin/Mannuronan_C5-epim"/>
</dbReference>
<dbReference type="PANTHER" id="PTHR38340:SF1">
    <property type="entry name" value="S-LAYER PROTEIN"/>
    <property type="match status" value="1"/>
</dbReference>
<dbReference type="GO" id="GO:0005576">
    <property type="term" value="C:extracellular region"/>
    <property type="evidence" value="ECO:0007669"/>
    <property type="project" value="UniProtKB-SubCell"/>
</dbReference>
<dbReference type="GO" id="GO:0005509">
    <property type="term" value="F:calcium ion binding"/>
    <property type="evidence" value="ECO:0007669"/>
    <property type="project" value="InterPro"/>
</dbReference>
<accession>A0A058ZQZ3</accession>
<dbReference type="InterPro" id="IPR018511">
    <property type="entry name" value="Hemolysin-typ_Ca-bd_CS"/>
</dbReference>
<sequence length="290" mass="30790">MAEYVVQGFGWTWVGEGEDEVRTDFQTHEFTFEDSDGVFEYQVVPGETFDFSPIALTGLDGLSVDGTPLGSLPVDQATFGYVEWSGGTSYVLLFEDSSFADGRQDFIVIIGGAPFEPETLEEFYQFEQSITAFGGAPDNGPYAPNTPISLADLPGLGQAPVNLIEGGSKDDFLFGSQDADEINGNGGADTLLGRDGDDVLNGGAGRDIEIGGEGADTFVFGTGSELDIILDFDVTEDILQIDMDAPAARDDVAFVQSLANYTIVGIGGGDVAVLLGNYDRSDVVDSIEYL</sequence>
<comment type="caution">
    <text evidence="3">The sequence shown here is derived from an EMBL/GenBank/DDBJ whole genome shotgun (WGS) entry which is preliminary data.</text>
</comment>
<evidence type="ECO:0000256" key="2">
    <source>
        <dbReference type="ARBA" id="ARBA00022525"/>
    </source>
</evidence>
<dbReference type="Proteomes" id="UP000024836">
    <property type="component" value="Unassembled WGS sequence"/>
</dbReference>
<gene>
    <name evidence="3" type="ORF">ATO10_02490</name>
</gene>
<name>A0A058ZQZ3_9RHOB</name>
<dbReference type="PRINTS" id="PR00313">
    <property type="entry name" value="CABNDNGRPT"/>
</dbReference>
<dbReference type="EMBL" id="AQQY01000001">
    <property type="protein sequence ID" value="KCV83592.1"/>
    <property type="molecule type" value="Genomic_DNA"/>
</dbReference>
<keyword evidence="4" id="KW-1185">Reference proteome</keyword>
<organism evidence="3 4">
    <name type="scientific">Actibacterium atlanticum</name>
    <dbReference type="NCBI Taxonomy" id="1461693"/>
    <lineage>
        <taxon>Bacteria</taxon>
        <taxon>Pseudomonadati</taxon>
        <taxon>Pseudomonadota</taxon>
        <taxon>Alphaproteobacteria</taxon>
        <taxon>Rhodobacterales</taxon>
        <taxon>Roseobacteraceae</taxon>
        <taxon>Actibacterium</taxon>
    </lineage>
</organism>
<dbReference type="SUPFAM" id="SSF51120">
    <property type="entry name" value="beta-Roll"/>
    <property type="match status" value="1"/>
</dbReference>
<protein>
    <submittedName>
        <fullName evidence="3">Uncharacterized protein</fullName>
    </submittedName>
</protein>
<dbReference type="RefSeq" id="WP_051597896.1">
    <property type="nucleotide sequence ID" value="NZ_AQQY01000001.1"/>
</dbReference>
<evidence type="ECO:0000256" key="1">
    <source>
        <dbReference type="ARBA" id="ARBA00004613"/>
    </source>
</evidence>
<comment type="subcellular location">
    <subcellularLocation>
        <location evidence="1">Secreted</location>
    </subcellularLocation>
</comment>
<evidence type="ECO:0000313" key="4">
    <source>
        <dbReference type="Proteomes" id="UP000024836"/>
    </source>
</evidence>
<dbReference type="InterPro" id="IPR011049">
    <property type="entry name" value="Serralysin-like_metalloprot_C"/>
</dbReference>
<dbReference type="AlphaFoldDB" id="A0A058ZQZ3"/>
<dbReference type="eggNOG" id="COG2931">
    <property type="taxonomic scope" value="Bacteria"/>
</dbReference>
<dbReference type="OrthoDB" id="8479154at2"/>
<dbReference type="PANTHER" id="PTHR38340">
    <property type="entry name" value="S-LAYER PROTEIN"/>
    <property type="match status" value="1"/>
</dbReference>
<keyword evidence="2" id="KW-0964">Secreted</keyword>
<dbReference type="STRING" id="1461693.ATO10_02490"/>
<reference evidence="3 4" key="1">
    <citation type="submission" date="2013-04" db="EMBL/GenBank/DDBJ databases">
        <title>Shimia sp. 22II-S11-Z10 Genome Sequencing.</title>
        <authorList>
            <person name="Lai Q."/>
            <person name="Li G."/>
            <person name="Shao Z."/>
        </authorList>
    </citation>
    <scope>NUCLEOTIDE SEQUENCE [LARGE SCALE GENOMIC DNA]</scope>
    <source>
        <strain evidence="4">22II-S11-Z10</strain>
    </source>
</reference>
<evidence type="ECO:0000313" key="3">
    <source>
        <dbReference type="EMBL" id="KCV83592.1"/>
    </source>
</evidence>